<dbReference type="PANTHER" id="PTHR45966">
    <property type="entry name" value="GDSL-LIKE LIPASE/ACYLHYDROLASE"/>
    <property type="match status" value="1"/>
</dbReference>
<dbReference type="EMBL" id="RCHU01001016">
    <property type="protein sequence ID" value="TKR84303.1"/>
    <property type="molecule type" value="Genomic_DNA"/>
</dbReference>
<evidence type="ECO:0000313" key="3">
    <source>
        <dbReference type="EMBL" id="TKR84303.1"/>
    </source>
</evidence>
<dbReference type="GO" id="GO:0016298">
    <property type="term" value="F:lipase activity"/>
    <property type="evidence" value="ECO:0007669"/>
    <property type="project" value="TreeGrafter"/>
</dbReference>
<accession>A0A4U5NNP3</accession>
<dbReference type="InterPro" id="IPR044552">
    <property type="entry name" value="GLIP1-5/GLL25"/>
</dbReference>
<sequence>MKLQSANGSVEHLMDDQGEDSTDSLESGFRKQGNIRNAHRGFSEMKTELERDLLLSTQNVFLQNDACNFAAAEFAKLPLIPPYSQPGNREFINGANFASGGAGALVETNQGRVIDLKTQLRNFKNMEKQLREKLGVAVLQRLRHYYPKLFTYSTLEVMTTLYLPPQTRLCFNPTPKKSMSRWL</sequence>
<dbReference type="PANTHER" id="PTHR45966:SF40">
    <property type="entry name" value="GDSL ESTERASE_LIPASE 1-LIKE"/>
    <property type="match status" value="1"/>
</dbReference>
<organism evidence="3">
    <name type="scientific">Populus alba</name>
    <name type="common">White poplar</name>
    <dbReference type="NCBI Taxonomy" id="43335"/>
    <lineage>
        <taxon>Eukaryota</taxon>
        <taxon>Viridiplantae</taxon>
        <taxon>Streptophyta</taxon>
        <taxon>Embryophyta</taxon>
        <taxon>Tracheophyta</taxon>
        <taxon>Spermatophyta</taxon>
        <taxon>Magnoliopsida</taxon>
        <taxon>eudicotyledons</taxon>
        <taxon>Gunneridae</taxon>
        <taxon>Pentapetalae</taxon>
        <taxon>rosids</taxon>
        <taxon>fabids</taxon>
        <taxon>Malpighiales</taxon>
        <taxon>Salicaceae</taxon>
        <taxon>Saliceae</taxon>
        <taxon>Populus</taxon>
    </lineage>
</organism>
<keyword evidence="1" id="KW-0732">Signal</keyword>
<gene>
    <name evidence="3" type="ORF">D5086_0000259700</name>
</gene>
<protein>
    <submittedName>
        <fullName evidence="3">GDSL esterase/lipase 1-like</fullName>
    </submittedName>
</protein>
<evidence type="ECO:0000256" key="2">
    <source>
        <dbReference type="SAM" id="MobiDB-lite"/>
    </source>
</evidence>
<evidence type="ECO:0000256" key="1">
    <source>
        <dbReference type="ARBA" id="ARBA00022729"/>
    </source>
</evidence>
<dbReference type="STRING" id="43335.A0A4U5NNP3"/>
<name>A0A4U5NNP3_POPAL</name>
<dbReference type="AlphaFoldDB" id="A0A4U5NNP3"/>
<feature type="region of interest" description="Disordered" evidence="2">
    <location>
        <begin position="1"/>
        <end position="32"/>
    </location>
</feature>
<proteinExistence type="predicted"/>
<reference evidence="3" key="1">
    <citation type="submission" date="2018-10" db="EMBL/GenBank/DDBJ databases">
        <title>Population genomic analysis revealed the cold adaptation of white poplar.</title>
        <authorList>
            <person name="Liu Y.-J."/>
        </authorList>
    </citation>
    <scope>NUCLEOTIDE SEQUENCE [LARGE SCALE GENOMIC DNA]</scope>
    <source>
        <strain evidence="3">PAL-ZL1</strain>
    </source>
</reference>
<comment type="caution">
    <text evidence="3">The sequence shown here is derived from an EMBL/GenBank/DDBJ whole genome shotgun (WGS) entry which is preliminary data.</text>
</comment>